<dbReference type="Proteomes" id="UP001063166">
    <property type="component" value="Unassembled WGS sequence"/>
</dbReference>
<proteinExistence type="predicted"/>
<evidence type="ECO:0000313" key="2">
    <source>
        <dbReference type="EMBL" id="GLB34000.1"/>
    </source>
</evidence>
<dbReference type="AlphaFoldDB" id="A0A9P3UK16"/>
<keyword evidence="2" id="KW-0396">Initiation factor</keyword>
<protein>
    <submittedName>
        <fullName evidence="2">RNA polymerase I specific initiation factor</fullName>
    </submittedName>
</protein>
<name>A0A9P3UK16_LYOSH</name>
<accession>A0A9P3UK16</accession>
<dbReference type="GO" id="GO:0003743">
    <property type="term" value="F:translation initiation factor activity"/>
    <property type="evidence" value="ECO:0007669"/>
    <property type="project" value="UniProtKB-KW"/>
</dbReference>
<gene>
    <name evidence="2" type="ORF">LshimejAT787_0108840</name>
</gene>
<keyword evidence="2" id="KW-0648">Protein biosynthesis</keyword>
<organism evidence="2 3">
    <name type="scientific">Lyophyllum shimeji</name>
    <name type="common">Hon-shimeji</name>
    <name type="synonym">Tricholoma shimeji</name>
    <dbReference type="NCBI Taxonomy" id="47721"/>
    <lineage>
        <taxon>Eukaryota</taxon>
        <taxon>Fungi</taxon>
        <taxon>Dikarya</taxon>
        <taxon>Basidiomycota</taxon>
        <taxon>Agaricomycotina</taxon>
        <taxon>Agaricomycetes</taxon>
        <taxon>Agaricomycetidae</taxon>
        <taxon>Agaricales</taxon>
        <taxon>Tricholomatineae</taxon>
        <taxon>Lyophyllaceae</taxon>
        <taxon>Lyophyllum</taxon>
    </lineage>
</organism>
<evidence type="ECO:0000313" key="3">
    <source>
        <dbReference type="Proteomes" id="UP001063166"/>
    </source>
</evidence>
<comment type="caution">
    <text evidence="2">The sequence shown here is derived from an EMBL/GenBank/DDBJ whole genome shotgun (WGS) entry which is preliminary data.</text>
</comment>
<evidence type="ECO:0000256" key="1">
    <source>
        <dbReference type="SAM" id="MobiDB-lite"/>
    </source>
</evidence>
<reference evidence="2" key="1">
    <citation type="submission" date="2022-07" db="EMBL/GenBank/DDBJ databases">
        <title>The genome of Lyophyllum shimeji provides insight into the initial evolution of ectomycorrhizal fungal genome.</title>
        <authorList>
            <person name="Kobayashi Y."/>
            <person name="Shibata T."/>
            <person name="Hirakawa H."/>
            <person name="Shigenobu S."/>
            <person name="Nishiyama T."/>
            <person name="Yamada A."/>
            <person name="Hasebe M."/>
            <person name="Kawaguchi M."/>
        </authorList>
    </citation>
    <scope>NUCLEOTIDE SEQUENCE</scope>
    <source>
        <strain evidence="2">AT787</strain>
    </source>
</reference>
<keyword evidence="3" id="KW-1185">Reference proteome</keyword>
<feature type="region of interest" description="Disordered" evidence="1">
    <location>
        <begin position="108"/>
        <end position="139"/>
    </location>
</feature>
<sequence>MMLRNQDDREHILQELIIQLIQSERHREALDELELYLPTFPYQNNPILHIYAGLISLYLAQPSAPNDAFNAALLRDAQFHFEHAQSVDPDNVVAQGFLNRIPALFNTQQTRQANEPDSEEEDINSMVLDDNPKRKRVRT</sequence>
<dbReference type="EMBL" id="BRPK01000001">
    <property type="protein sequence ID" value="GLB34000.1"/>
    <property type="molecule type" value="Genomic_DNA"/>
</dbReference>
<dbReference type="OrthoDB" id="2159786at2759"/>